<dbReference type="AlphaFoldDB" id="A0A7D9JNF0"/>
<gene>
    <name evidence="1" type="ORF">PACLA_8A083833</name>
</gene>
<organism evidence="1 2">
    <name type="scientific">Paramuricea clavata</name>
    <name type="common">Red gorgonian</name>
    <name type="synonym">Violescent sea-whip</name>
    <dbReference type="NCBI Taxonomy" id="317549"/>
    <lineage>
        <taxon>Eukaryota</taxon>
        <taxon>Metazoa</taxon>
        <taxon>Cnidaria</taxon>
        <taxon>Anthozoa</taxon>
        <taxon>Octocorallia</taxon>
        <taxon>Malacalcyonacea</taxon>
        <taxon>Plexauridae</taxon>
        <taxon>Paramuricea</taxon>
    </lineage>
</organism>
<proteinExistence type="predicted"/>
<reference evidence="1" key="1">
    <citation type="submission" date="2020-04" db="EMBL/GenBank/DDBJ databases">
        <authorList>
            <person name="Alioto T."/>
            <person name="Alioto T."/>
            <person name="Gomez Garrido J."/>
        </authorList>
    </citation>
    <scope>NUCLEOTIDE SEQUENCE</scope>
    <source>
        <strain evidence="1">A484AB</strain>
    </source>
</reference>
<dbReference type="EMBL" id="CACRXK020018723">
    <property type="protein sequence ID" value="CAB4032820.1"/>
    <property type="molecule type" value="Genomic_DNA"/>
</dbReference>
<evidence type="ECO:0000313" key="1">
    <source>
        <dbReference type="EMBL" id="CAB4032820.1"/>
    </source>
</evidence>
<comment type="caution">
    <text evidence="1">The sequence shown here is derived from an EMBL/GenBank/DDBJ whole genome shotgun (WGS) entry which is preliminary data.</text>
</comment>
<protein>
    <submittedName>
        <fullName evidence="1">Uncharacterized protein</fullName>
    </submittedName>
</protein>
<dbReference type="Proteomes" id="UP001152795">
    <property type="component" value="Unassembled WGS sequence"/>
</dbReference>
<sequence length="108" mass="12073">MSQCSILGPVVFLPCENDLPSSVKNSSIATYADDTKIFKEISNIGDAVSLQEDLRNFESSSSDVGFHLNASRNVKHCARVTRKHQKIKYPYTLQHSTLENSENERDLG</sequence>
<accession>A0A7D9JNF0</accession>
<name>A0A7D9JNF0_PARCT</name>
<keyword evidence="2" id="KW-1185">Reference proteome</keyword>
<evidence type="ECO:0000313" key="2">
    <source>
        <dbReference type="Proteomes" id="UP001152795"/>
    </source>
</evidence>
<feature type="non-terminal residue" evidence="1">
    <location>
        <position position="108"/>
    </location>
</feature>